<evidence type="ECO:0000313" key="3">
    <source>
        <dbReference type="EMBL" id="SEF91300.1"/>
    </source>
</evidence>
<dbReference type="InterPro" id="IPR036977">
    <property type="entry name" value="DNA_primase_Znf_CHC2"/>
</dbReference>
<dbReference type="Proteomes" id="UP000236726">
    <property type="component" value="Unassembled WGS sequence"/>
</dbReference>
<dbReference type="AlphaFoldDB" id="A0A1H5VVS1"/>
<dbReference type="InterPro" id="IPR002694">
    <property type="entry name" value="Znf_CHC2"/>
</dbReference>
<gene>
    <name evidence="3" type="ORF">SAMN05216537_112127</name>
</gene>
<evidence type="ECO:0000259" key="1">
    <source>
        <dbReference type="Pfam" id="PF01807"/>
    </source>
</evidence>
<dbReference type="GO" id="GO:0006260">
    <property type="term" value="P:DNA replication"/>
    <property type="evidence" value="ECO:0007669"/>
    <property type="project" value="InterPro"/>
</dbReference>
<dbReference type="InterPro" id="IPR024385">
    <property type="entry name" value="DUF3854"/>
</dbReference>
<dbReference type="GO" id="GO:0008270">
    <property type="term" value="F:zinc ion binding"/>
    <property type="evidence" value="ECO:0007669"/>
    <property type="project" value="InterPro"/>
</dbReference>
<sequence length="386" mass="44301">MQEINIDLVANILGIVPFKESNGEYYAKCPFCGDNRGKFSYTVIKKNKYHCWKCGNSGNQFKLYSELKNLDLNLEDSREFKKCVNLIHQELNGKTQPFKYETSFIGNSVKQSNRACDEKLNIAYKALLSQLQLNKYHKDNLLKRGLSEKHIAEIGFKTIQGNGDLLAKKMLLQKIDLNGVPGFFKENNSWKLKYSKGYLCPVYRDHMIIGFQIRVDEPKDGRKYLWLSSAGKENGCTSGGRFTYLKGKKNITLITEGILKATICYELLDKQFSVIGVPGVDVLNDFKENGIGLIKNDFVFECYDMDKKPYSGYNEKTLKKVQSAQHKLHNILEKSNIKYTSLVWDFSSGIWKGNYKGLDDYLSEKNNIQTVIDYINNYTKNVSNNK</sequence>
<keyword evidence="4" id="KW-1185">Reference proteome</keyword>
<dbReference type="GO" id="GO:0003677">
    <property type="term" value="F:DNA binding"/>
    <property type="evidence" value="ECO:0007669"/>
    <property type="project" value="InterPro"/>
</dbReference>
<reference evidence="3 4" key="1">
    <citation type="submission" date="2016-10" db="EMBL/GenBank/DDBJ databases">
        <authorList>
            <person name="de Groot N.N."/>
        </authorList>
    </citation>
    <scope>NUCLEOTIDE SEQUENCE [LARGE SCALE GENOMIC DNA]</scope>
    <source>
        <strain evidence="3 4">D15d</strain>
    </source>
</reference>
<dbReference type="GO" id="GO:0003899">
    <property type="term" value="F:DNA-directed RNA polymerase activity"/>
    <property type="evidence" value="ECO:0007669"/>
    <property type="project" value="InterPro"/>
</dbReference>
<feature type="domain" description="Zinc finger CHC2-type" evidence="1">
    <location>
        <begin position="6"/>
        <end position="72"/>
    </location>
</feature>
<dbReference type="SUPFAM" id="SSF57783">
    <property type="entry name" value="Zinc beta-ribbon"/>
    <property type="match status" value="1"/>
</dbReference>
<feature type="domain" description="DUF3854" evidence="2">
    <location>
        <begin position="249"/>
        <end position="366"/>
    </location>
</feature>
<accession>A0A1H5VVS1</accession>
<name>A0A1H5VVS1_9FIRM</name>
<proteinExistence type="predicted"/>
<dbReference type="RefSeq" id="WP_103953173.1">
    <property type="nucleotide sequence ID" value="NZ_FNUL01000012.1"/>
</dbReference>
<dbReference type="Pfam" id="PF01807">
    <property type="entry name" value="Zn_ribbon_DnaG"/>
    <property type="match status" value="1"/>
</dbReference>
<protein>
    <recommendedName>
        <fullName evidence="5">CHC2 zinc finger</fullName>
    </recommendedName>
</protein>
<evidence type="ECO:0000313" key="4">
    <source>
        <dbReference type="Proteomes" id="UP000236726"/>
    </source>
</evidence>
<evidence type="ECO:0008006" key="5">
    <source>
        <dbReference type="Google" id="ProtNLM"/>
    </source>
</evidence>
<dbReference type="Gene3D" id="3.90.580.10">
    <property type="entry name" value="Zinc finger, CHC2-type domain"/>
    <property type="match status" value="1"/>
</dbReference>
<dbReference type="Pfam" id="PF12965">
    <property type="entry name" value="DUF3854"/>
    <property type="match status" value="1"/>
</dbReference>
<dbReference type="EMBL" id="FNUL01000012">
    <property type="protein sequence ID" value="SEF91300.1"/>
    <property type="molecule type" value="Genomic_DNA"/>
</dbReference>
<evidence type="ECO:0000259" key="2">
    <source>
        <dbReference type="Pfam" id="PF12965"/>
    </source>
</evidence>
<organism evidence="3 4">
    <name type="scientific">Lachnospira multipara</name>
    <dbReference type="NCBI Taxonomy" id="28051"/>
    <lineage>
        <taxon>Bacteria</taxon>
        <taxon>Bacillati</taxon>
        <taxon>Bacillota</taxon>
        <taxon>Clostridia</taxon>
        <taxon>Lachnospirales</taxon>
        <taxon>Lachnospiraceae</taxon>
        <taxon>Lachnospira</taxon>
    </lineage>
</organism>